<dbReference type="Proteomes" id="UP000298125">
    <property type="component" value="Unassembled WGS sequence"/>
</dbReference>
<evidence type="ECO:0000313" key="2">
    <source>
        <dbReference type="Proteomes" id="UP000298125"/>
    </source>
</evidence>
<reference evidence="1" key="1">
    <citation type="journal article" date="2019" name="PLoS Negl. Trop. Dis.">
        <title>Revisiting the worldwide diversity of Leptospira species in the environment.</title>
        <authorList>
            <person name="Vincent A.T."/>
            <person name="Schiettekatte O."/>
            <person name="Bourhy P."/>
            <person name="Veyrier F.J."/>
            <person name="Picardeau M."/>
        </authorList>
    </citation>
    <scope>NUCLEOTIDE SEQUENCE [LARGE SCALE GENOMIC DNA]</scope>
    <source>
        <strain evidence="1">201702692</strain>
    </source>
</reference>
<proteinExistence type="predicted"/>
<accession>A0A4R9JIK1</accession>
<gene>
    <name evidence="1" type="ORF">EHQ49_07985</name>
</gene>
<organism evidence="1 2">
    <name type="scientific">Leptospira perdikensis</name>
    <dbReference type="NCBI Taxonomy" id="2484948"/>
    <lineage>
        <taxon>Bacteria</taxon>
        <taxon>Pseudomonadati</taxon>
        <taxon>Spirochaetota</taxon>
        <taxon>Spirochaetia</taxon>
        <taxon>Leptospirales</taxon>
        <taxon>Leptospiraceae</taxon>
        <taxon>Leptospira</taxon>
    </lineage>
</organism>
<dbReference type="AlphaFoldDB" id="A0A4R9JIK1"/>
<name>A0A4R9JIK1_9LEPT</name>
<dbReference type="EMBL" id="RQGA01000007">
    <property type="protein sequence ID" value="TGL41494.1"/>
    <property type="molecule type" value="Genomic_DNA"/>
</dbReference>
<evidence type="ECO:0000313" key="1">
    <source>
        <dbReference type="EMBL" id="TGL41494.1"/>
    </source>
</evidence>
<keyword evidence="2" id="KW-1185">Reference proteome</keyword>
<dbReference type="RefSeq" id="WP_135578166.1">
    <property type="nucleotide sequence ID" value="NZ_RQGA01000007.1"/>
</dbReference>
<protein>
    <submittedName>
        <fullName evidence="1">Uncharacterized protein</fullName>
    </submittedName>
</protein>
<sequence>MKKITFVFAFAVSALVFQCQSGEKAGAEDTKTILEGSWVLTSDCVKNPSPSPVAWLVISNNREIKSCYKKTSSVVKGQMSKGQPEGNYRIEWQEGPGSTAQYPVGGPKLNLFGMTTEGVTVCYARLPNPTKSLPGFCK</sequence>
<comment type="caution">
    <text evidence="1">The sequence shown here is derived from an EMBL/GenBank/DDBJ whole genome shotgun (WGS) entry which is preliminary data.</text>
</comment>
<dbReference type="OrthoDB" id="329664at2"/>